<evidence type="ECO:0000256" key="1">
    <source>
        <dbReference type="SAM" id="MobiDB-lite"/>
    </source>
</evidence>
<dbReference type="AlphaFoldDB" id="A0A561VB27"/>
<dbReference type="Proteomes" id="UP000316184">
    <property type="component" value="Unassembled WGS sequence"/>
</dbReference>
<name>A0A561VB27_9PSEU</name>
<dbReference type="PROSITE" id="PS51257">
    <property type="entry name" value="PROKAR_LIPOPROTEIN"/>
    <property type="match status" value="1"/>
</dbReference>
<accession>A0A561VB27</accession>
<dbReference type="Pfam" id="PF12079">
    <property type="entry name" value="DUF3558"/>
    <property type="match status" value="1"/>
</dbReference>
<organism evidence="2 3">
    <name type="scientific">Saccharopolyspora dendranthemae</name>
    <dbReference type="NCBI Taxonomy" id="1181886"/>
    <lineage>
        <taxon>Bacteria</taxon>
        <taxon>Bacillati</taxon>
        <taxon>Actinomycetota</taxon>
        <taxon>Actinomycetes</taxon>
        <taxon>Pseudonocardiales</taxon>
        <taxon>Pseudonocardiaceae</taxon>
        <taxon>Saccharopolyspora</taxon>
    </lineage>
</organism>
<keyword evidence="3" id="KW-1185">Reference proteome</keyword>
<dbReference type="EMBL" id="VIWX01000001">
    <property type="protein sequence ID" value="TWG08825.1"/>
    <property type="molecule type" value="Genomic_DNA"/>
</dbReference>
<comment type="caution">
    <text evidence="2">The sequence shown here is derived from an EMBL/GenBank/DDBJ whole genome shotgun (WGS) entry which is preliminary data.</text>
</comment>
<protein>
    <submittedName>
        <fullName evidence="2">Uncharacterized protein DUF3558</fullName>
    </submittedName>
</protein>
<reference evidence="2 3" key="1">
    <citation type="submission" date="2019-06" db="EMBL/GenBank/DDBJ databases">
        <title>Sequencing the genomes of 1000 actinobacteria strains.</title>
        <authorList>
            <person name="Klenk H.-P."/>
        </authorList>
    </citation>
    <scope>NUCLEOTIDE SEQUENCE [LARGE SCALE GENOMIC DNA]</scope>
    <source>
        <strain evidence="2 3">DSM 46699</strain>
    </source>
</reference>
<sequence length="197" mass="20463">MKLDHGKMAEMKTLKRSLVAGATIALTITMSACSGGSGNEPAPQPPPQGQAGPAISDPKDAAAVDLCQLLPADAATSLGLNPAGEVETSSVDPDMPPQCTWKSENGATTLSLGPSKTSVQWYIDNKSTFVDFRELNIAGHPTVQGNKADPAQTQNCWMYLGTMDNQVLGAFAFGTADPCSMTQKALEASVPTLPAAK</sequence>
<dbReference type="InterPro" id="IPR024520">
    <property type="entry name" value="DUF3558"/>
</dbReference>
<evidence type="ECO:0000313" key="2">
    <source>
        <dbReference type="EMBL" id="TWG08825.1"/>
    </source>
</evidence>
<feature type="region of interest" description="Disordered" evidence="1">
    <location>
        <begin position="35"/>
        <end position="57"/>
    </location>
</feature>
<gene>
    <name evidence="2" type="ORF">FHU35_111451</name>
</gene>
<evidence type="ECO:0000313" key="3">
    <source>
        <dbReference type="Proteomes" id="UP000316184"/>
    </source>
</evidence>
<proteinExistence type="predicted"/>